<dbReference type="NCBIfam" id="TIGR00120">
    <property type="entry name" value="ArgJ"/>
    <property type="match status" value="1"/>
</dbReference>
<dbReference type="Proteomes" id="UP001157355">
    <property type="component" value="Unassembled WGS sequence"/>
</dbReference>
<comment type="catalytic activity">
    <reaction evidence="9">
        <text>L-glutamate + acetyl-CoA = N-acetyl-L-glutamate + CoA + H(+)</text>
        <dbReference type="Rhea" id="RHEA:24292"/>
        <dbReference type="ChEBI" id="CHEBI:15378"/>
        <dbReference type="ChEBI" id="CHEBI:29985"/>
        <dbReference type="ChEBI" id="CHEBI:44337"/>
        <dbReference type="ChEBI" id="CHEBI:57287"/>
        <dbReference type="ChEBI" id="CHEBI:57288"/>
        <dbReference type="EC" id="2.3.1.1"/>
    </reaction>
</comment>
<dbReference type="SUPFAM" id="SSF56266">
    <property type="entry name" value="DmpA/ArgJ-like"/>
    <property type="match status" value="1"/>
</dbReference>
<dbReference type="Gene3D" id="3.10.20.340">
    <property type="entry name" value="ArgJ beta chain, C-terminal domain"/>
    <property type="match status" value="1"/>
</dbReference>
<keyword evidence="11" id="KW-1185">Reference proteome</keyword>
<evidence type="ECO:0000256" key="4">
    <source>
        <dbReference type="ARBA" id="ARBA00022605"/>
    </source>
</evidence>
<feature type="binding site" evidence="9">
    <location>
        <position position="254"/>
    </location>
    <ligand>
        <name>substrate</name>
    </ligand>
</feature>
<dbReference type="EMBL" id="BSPP01000004">
    <property type="protein sequence ID" value="GLS86281.1"/>
    <property type="molecule type" value="Genomic_DNA"/>
</dbReference>
<dbReference type="GO" id="GO:0005737">
    <property type="term" value="C:cytoplasm"/>
    <property type="evidence" value="ECO:0007669"/>
    <property type="project" value="UniProtKB-SubCell"/>
</dbReference>
<dbReference type="GO" id="GO:0006592">
    <property type="term" value="P:ornithine biosynthetic process"/>
    <property type="evidence" value="ECO:0007669"/>
    <property type="project" value="TreeGrafter"/>
</dbReference>
<feature type="binding site" evidence="9">
    <location>
        <position position="466"/>
    </location>
    <ligand>
        <name>substrate</name>
    </ligand>
</feature>
<keyword evidence="9" id="KW-0511">Multifunctional enzyme</keyword>
<comment type="function">
    <text evidence="9">Catalyzes two activities which are involved in the cyclic version of arginine biosynthesis: the synthesis of N-acetylglutamate from glutamate and acetyl-CoA as the acetyl donor, and of ornithine by transacetylation between N(2)-acetylornithine and glutamate.</text>
</comment>
<evidence type="ECO:0000256" key="7">
    <source>
        <dbReference type="ARBA" id="ARBA00023315"/>
    </source>
</evidence>
<feature type="site" description="Cleavage; by autolysis" evidence="9">
    <location>
        <begin position="253"/>
        <end position="254"/>
    </location>
</feature>
<keyword evidence="4 9" id="KW-0028">Amino-acid biosynthesis</keyword>
<dbReference type="Gene3D" id="3.60.70.12">
    <property type="entry name" value="L-amino peptidase D-ALA esterase/amidase"/>
    <property type="match status" value="1"/>
</dbReference>
<comment type="catalytic activity">
    <reaction evidence="8 9">
        <text>N(2)-acetyl-L-ornithine + L-glutamate = N-acetyl-L-glutamate + L-ornithine</text>
        <dbReference type="Rhea" id="RHEA:15349"/>
        <dbReference type="ChEBI" id="CHEBI:29985"/>
        <dbReference type="ChEBI" id="CHEBI:44337"/>
        <dbReference type="ChEBI" id="CHEBI:46911"/>
        <dbReference type="ChEBI" id="CHEBI:57805"/>
        <dbReference type="EC" id="2.3.1.35"/>
    </reaction>
</comment>
<evidence type="ECO:0000256" key="2">
    <source>
        <dbReference type="ARBA" id="ARBA00011475"/>
    </source>
</evidence>
<sequence>MRAEWHENDIESGVAMAKKELKAKVKALKAKLKAVATAVEAPLVEAAAEIVAKVKKAKPISPLAPASFPALPLIAGVEFAAVEAGIKYQNRKDVMLVRLAPGTAMAGVFTRSTTRSACVRDCQAKLALKAPADLGAAIIVNSGNSNAFTGKVGDEAVSAVTNGVAEALGIPATRVFSSSTGVIGEPLPYAKITNKTAELVAELREDAIEMAAHAMMTTDTFPKGAAATVEVDGGTVQIAGIAKGSGMIAPDMATMLVYIFTDAKISPLNLQKLLSRNTDSTFNAITVDSDTSTSDTLLLAATGKSVAPELKGASLKAFETALRGVMMDLAHQVIRDGEGATKFVEVRISGAASQSDAHKLAMAIANSPLVKTAIAGQDPNWGRIVAAIGKAGAEADRDKLSIKFGDILVAENGWRNPVYREEDGAAYMLQSDLVIAVDMGLGKFKRSVWTCDLTNRYIEINADYRS</sequence>
<keyword evidence="6 9" id="KW-0068">Autocatalytic cleavage</keyword>
<accession>A0AA37U040</accession>
<comment type="pathway">
    <text evidence="9">Amino-acid biosynthesis; L-arginine biosynthesis; L-ornithine and N-acetyl-L-glutamate from L-glutamate and N(2)-acetyl-L-ornithine (cyclic): step 1/1.</text>
</comment>
<evidence type="ECO:0000256" key="3">
    <source>
        <dbReference type="ARBA" id="ARBA00022571"/>
    </source>
</evidence>
<comment type="pathway">
    <text evidence="9">Amino-acid biosynthesis; L-arginine biosynthesis; N(2)-acetyl-L-ornithine from L-glutamate: step 1/4.</text>
</comment>
<evidence type="ECO:0000256" key="9">
    <source>
        <dbReference type="HAMAP-Rule" id="MF_01106"/>
    </source>
</evidence>
<feature type="binding site" evidence="9">
    <location>
        <position position="243"/>
    </location>
    <ligand>
        <name>substrate</name>
    </ligand>
</feature>
<comment type="subcellular location">
    <subcellularLocation>
        <location evidence="9">Cytoplasm</location>
    </subcellularLocation>
</comment>
<evidence type="ECO:0000256" key="5">
    <source>
        <dbReference type="ARBA" id="ARBA00022679"/>
    </source>
</evidence>
<keyword evidence="7 9" id="KW-0012">Acyltransferase</keyword>
<feature type="binding site" evidence="9">
    <location>
        <position position="461"/>
    </location>
    <ligand>
        <name>substrate</name>
    </ligand>
</feature>
<dbReference type="PANTHER" id="PTHR23100:SF0">
    <property type="entry name" value="ARGININE BIOSYNTHESIS BIFUNCTIONAL PROTEIN ARGJ, MITOCHONDRIAL"/>
    <property type="match status" value="1"/>
</dbReference>
<protein>
    <recommendedName>
        <fullName evidence="9">Arginine biosynthesis bifunctional protein ArgJ</fullName>
    </recommendedName>
    <domain>
        <recommendedName>
            <fullName evidence="9">Glutamate N-acetyltransferase</fullName>
            <ecNumber evidence="9">2.3.1.35</ecNumber>
        </recommendedName>
        <alternativeName>
            <fullName evidence="9">Ornithine acetyltransferase</fullName>
            <shortName evidence="9">OATase</shortName>
        </alternativeName>
        <alternativeName>
            <fullName evidence="9">Ornithine transacetylase</fullName>
        </alternativeName>
    </domain>
    <domain>
        <recommendedName>
            <fullName evidence="9">Amino-acid acetyltransferase</fullName>
            <ecNumber evidence="9">2.3.1.1</ecNumber>
        </recommendedName>
        <alternativeName>
            <fullName evidence="9">N-acetylglutamate synthase</fullName>
            <shortName evidence="9">AGSase</shortName>
        </alternativeName>
    </domain>
    <component>
        <recommendedName>
            <fullName evidence="9">Arginine biosynthesis bifunctional protein ArgJ alpha chain</fullName>
        </recommendedName>
    </component>
    <component>
        <recommendedName>
            <fullName evidence="9">Arginine biosynthesis bifunctional protein ArgJ beta chain</fullName>
        </recommendedName>
    </component>
</protein>
<dbReference type="PANTHER" id="PTHR23100">
    <property type="entry name" value="ARGININE BIOSYNTHESIS BIFUNCTIONAL PROTEIN ARGJ"/>
    <property type="match status" value="1"/>
</dbReference>
<dbReference type="NCBIfam" id="NF003802">
    <property type="entry name" value="PRK05388.1"/>
    <property type="match status" value="1"/>
</dbReference>
<dbReference type="InterPro" id="IPR042195">
    <property type="entry name" value="ArgJ_beta_C"/>
</dbReference>
<dbReference type="FunFam" id="3.10.20.340:FF:000001">
    <property type="entry name" value="Arginine biosynthesis bifunctional protein ArgJ, chloroplastic"/>
    <property type="match status" value="1"/>
</dbReference>
<comment type="subunit">
    <text evidence="2 9">Heterotetramer of two alpha and two beta chains.</text>
</comment>
<comment type="similarity">
    <text evidence="1 9">Belongs to the ArgJ family.</text>
</comment>
<dbReference type="FunFam" id="3.60.70.12:FF:000001">
    <property type="entry name" value="Arginine biosynthesis bifunctional protein ArgJ, chloroplastic"/>
    <property type="match status" value="1"/>
</dbReference>
<feature type="binding site" evidence="9">
    <location>
        <position position="338"/>
    </location>
    <ligand>
        <name>substrate</name>
    </ligand>
</feature>
<dbReference type="InterPro" id="IPR016117">
    <property type="entry name" value="ArgJ-like_dom_sf"/>
</dbReference>
<comment type="caution">
    <text evidence="10">The sequence shown here is derived from an EMBL/GenBank/DDBJ whole genome shotgun (WGS) entry which is preliminary data.</text>
</comment>
<keyword evidence="3 9" id="KW-0055">Arginine biosynthesis</keyword>
<keyword evidence="5 9" id="KW-0808">Transferase</keyword>
<dbReference type="GO" id="GO:0004358">
    <property type="term" value="F:L-glutamate N-acetyltransferase activity, acting on acetyl-L-ornithine as donor"/>
    <property type="evidence" value="ECO:0007669"/>
    <property type="project" value="UniProtKB-UniRule"/>
</dbReference>
<dbReference type="GO" id="GO:0004042">
    <property type="term" value="F:L-glutamate N-acetyltransferase activity"/>
    <property type="evidence" value="ECO:0007669"/>
    <property type="project" value="UniProtKB-UniRule"/>
</dbReference>
<dbReference type="CDD" id="cd02152">
    <property type="entry name" value="OAT"/>
    <property type="match status" value="1"/>
</dbReference>
<feature type="site" description="Involved in the stabilization of negative charge on the oxyanion by the formation of the oxyanion hole" evidence="9">
    <location>
        <position position="181"/>
    </location>
</feature>
<dbReference type="Pfam" id="PF01960">
    <property type="entry name" value="ArgJ"/>
    <property type="match status" value="1"/>
</dbReference>
<organism evidence="10 11">
    <name type="scientific">Cypionkella aquatica</name>
    <dbReference type="NCBI Taxonomy" id="1756042"/>
    <lineage>
        <taxon>Bacteria</taxon>
        <taxon>Pseudomonadati</taxon>
        <taxon>Pseudomonadota</taxon>
        <taxon>Alphaproteobacteria</taxon>
        <taxon>Rhodobacterales</taxon>
        <taxon>Paracoccaceae</taxon>
        <taxon>Cypionkella</taxon>
    </lineage>
</organism>
<dbReference type="AlphaFoldDB" id="A0AA37U040"/>
<dbReference type="EC" id="2.3.1.35" evidence="9"/>
<name>A0AA37U040_9RHOB</name>
<gene>
    <name evidence="9 10" type="primary">argJ</name>
    <name evidence="10" type="ORF">GCM10010873_12550</name>
</gene>
<dbReference type="InterPro" id="IPR002813">
    <property type="entry name" value="Arg_biosynth_ArgJ"/>
</dbReference>
<feature type="chain" id="PRO_5041497141" description="Arginine biosynthesis bifunctional protein ArgJ beta chain" evidence="9">
    <location>
        <begin position="254"/>
        <end position="466"/>
    </location>
</feature>
<keyword evidence="9" id="KW-0963">Cytoplasm</keyword>
<dbReference type="EC" id="2.3.1.1" evidence="9"/>
<evidence type="ECO:0000256" key="1">
    <source>
        <dbReference type="ARBA" id="ARBA00006774"/>
    </source>
</evidence>
<proteinExistence type="inferred from homology"/>
<feature type="binding site" evidence="9">
    <location>
        <position position="217"/>
    </location>
    <ligand>
        <name>substrate</name>
    </ligand>
</feature>
<evidence type="ECO:0000313" key="11">
    <source>
        <dbReference type="Proteomes" id="UP001157355"/>
    </source>
</evidence>
<reference evidence="10 11" key="1">
    <citation type="journal article" date="2014" name="Int. J. Syst. Evol. Microbiol.">
        <title>Complete genome sequence of Corynebacterium casei LMG S-19264T (=DSM 44701T), isolated from a smear-ripened cheese.</title>
        <authorList>
            <consortium name="US DOE Joint Genome Institute (JGI-PGF)"/>
            <person name="Walter F."/>
            <person name="Albersmeier A."/>
            <person name="Kalinowski J."/>
            <person name="Ruckert C."/>
        </authorList>
    </citation>
    <scope>NUCLEOTIDE SEQUENCE [LARGE SCALE GENOMIC DNA]</scope>
    <source>
        <strain evidence="10 11">NBRC 111766</strain>
    </source>
</reference>
<feature type="site" description="Involved in the stabilization of negative charge on the oxyanion by the formation of the oxyanion hole" evidence="9">
    <location>
        <position position="180"/>
    </location>
</feature>
<evidence type="ECO:0000256" key="8">
    <source>
        <dbReference type="ARBA" id="ARBA00049439"/>
    </source>
</evidence>
<feature type="chain" id="PRO_5041497140" description="Arginine biosynthesis bifunctional protein ArgJ alpha chain" evidence="9">
    <location>
        <begin position="1"/>
        <end position="253"/>
    </location>
</feature>
<evidence type="ECO:0000256" key="6">
    <source>
        <dbReference type="ARBA" id="ARBA00022813"/>
    </source>
</evidence>
<feature type="active site" description="Nucleophile" evidence="9">
    <location>
        <position position="254"/>
    </location>
</feature>
<evidence type="ECO:0000313" key="10">
    <source>
        <dbReference type="EMBL" id="GLS86281.1"/>
    </source>
</evidence>
<dbReference type="GO" id="GO:0006526">
    <property type="term" value="P:L-arginine biosynthetic process"/>
    <property type="evidence" value="ECO:0007669"/>
    <property type="project" value="UniProtKB-UniRule"/>
</dbReference>
<dbReference type="HAMAP" id="MF_01106">
    <property type="entry name" value="ArgJ"/>
    <property type="match status" value="1"/>
</dbReference>